<evidence type="ECO:0000313" key="9">
    <source>
        <dbReference type="Proteomes" id="UP000320333"/>
    </source>
</evidence>
<evidence type="ECO:0000256" key="5">
    <source>
        <dbReference type="ARBA" id="ARBA00038966"/>
    </source>
</evidence>
<dbReference type="GO" id="GO:0005524">
    <property type="term" value="F:ATP binding"/>
    <property type="evidence" value="ECO:0007669"/>
    <property type="project" value="UniProtKB-KW"/>
</dbReference>
<feature type="binding site" evidence="6">
    <location>
        <position position="58"/>
    </location>
    <ligand>
        <name>substrate</name>
    </ligand>
</feature>
<dbReference type="PANTHER" id="PTHR23407">
    <property type="entry name" value="ATPASE INHIBITOR/5-FORMYLTETRAHYDROFOLATE CYCLO-LIGASE"/>
    <property type="match status" value="1"/>
</dbReference>
<comment type="catalytic activity">
    <reaction evidence="4 7">
        <text>(6S)-5-formyl-5,6,7,8-tetrahydrofolate + ATP = (6R)-5,10-methenyltetrahydrofolate + ADP + phosphate</text>
        <dbReference type="Rhea" id="RHEA:10488"/>
        <dbReference type="ChEBI" id="CHEBI:30616"/>
        <dbReference type="ChEBI" id="CHEBI:43474"/>
        <dbReference type="ChEBI" id="CHEBI:57455"/>
        <dbReference type="ChEBI" id="CHEBI:57457"/>
        <dbReference type="ChEBI" id="CHEBI:456216"/>
        <dbReference type="EC" id="6.3.3.2"/>
    </reaction>
</comment>
<dbReference type="InterPro" id="IPR002698">
    <property type="entry name" value="FTHF_cligase"/>
</dbReference>
<evidence type="ECO:0000256" key="1">
    <source>
        <dbReference type="ARBA" id="ARBA00010638"/>
    </source>
</evidence>
<evidence type="ECO:0000313" key="8">
    <source>
        <dbReference type="EMBL" id="TPX74962.1"/>
    </source>
</evidence>
<keyword evidence="3 6" id="KW-0067">ATP-binding</keyword>
<dbReference type="GO" id="GO:0009396">
    <property type="term" value="P:folic acid-containing compound biosynthetic process"/>
    <property type="evidence" value="ECO:0007669"/>
    <property type="project" value="TreeGrafter"/>
</dbReference>
<organism evidence="8 9">
    <name type="scientific">Chytriomyces confervae</name>
    <dbReference type="NCBI Taxonomy" id="246404"/>
    <lineage>
        <taxon>Eukaryota</taxon>
        <taxon>Fungi</taxon>
        <taxon>Fungi incertae sedis</taxon>
        <taxon>Chytridiomycota</taxon>
        <taxon>Chytridiomycota incertae sedis</taxon>
        <taxon>Chytridiomycetes</taxon>
        <taxon>Chytridiales</taxon>
        <taxon>Chytriomycetaceae</taxon>
        <taxon>Chytriomyces</taxon>
    </lineage>
</organism>
<dbReference type="NCBIfam" id="TIGR02727">
    <property type="entry name" value="MTHFS_bact"/>
    <property type="match status" value="1"/>
</dbReference>
<evidence type="ECO:0000256" key="4">
    <source>
        <dbReference type="ARBA" id="ARBA00036539"/>
    </source>
</evidence>
<reference evidence="8 9" key="1">
    <citation type="journal article" date="2019" name="Sci. Rep.">
        <title>Comparative genomics of chytrid fungi reveal insights into the obligate biotrophic and pathogenic lifestyle of Synchytrium endobioticum.</title>
        <authorList>
            <person name="van de Vossenberg B.T.L.H."/>
            <person name="Warris S."/>
            <person name="Nguyen H.D.T."/>
            <person name="van Gent-Pelzer M.P.E."/>
            <person name="Joly D.L."/>
            <person name="van de Geest H.C."/>
            <person name="Bonants P.J.M."/>
            <person name="Smith D.S."/>
            <person name="Levesque C.A."/>
            <person name="van der Lee T.A.J."/>
        </authorList>
    </citation>
    <scope>NUCLEOTIDE SEQUENCE [LARGE SCALE GENOMIC DNA]</scope>
    <source>
        <strain evidence="8 9">CBS 675.73</strain>
    </source>
</reference>
<dbReference type="Pfam" id="PF01812">
    <property type="entry name" value="5-FTHF_cyc-lig"/>
    <property type="match status" value="1"/>
</dbReference>
<dbReference type="PANTHER" id="PTHR23407:SF1">
    <property type="entry name" value="5-FORMYLTETRAHYDROFOLATE CYCLO-LIGASE"/>
    <property type="match status" value="1"/>
</dbReference>
<keyword evidence="7" id="KW-0460">Magnesium</keyword>
<dbReference type="PIRSF" id="PIRSF006806">
    <property type="entry name" value="FTHF_cligase"/>
    <property type="match status" value="1"/>
</dbReference>
<dbReference type="GO" id="GO:0035999">
    <property type="term" value="P:tetrahydrofolate interconversion"/>
    <property type="evidence" value="ECO:0007669"/>
    <property type="project" value="TreeGrafter"/>
</dbReference>
<keyword evidence="9" id="KW-1185">Reference proteome</keyword>
<evidence type="ECO:0000256" key="7">
    <source>
        <dbReference type="RuleBase" id="RU361279"/>
    </source>
</evidence>
<dbReference type="GO" id="GO:0005739">
    <property type="term" value="C:mitochondrion"/>
    <property type="evidence" value="ECO:0007669"/>
    <property type="project" value="TreeGrafter"/>
</dbReference>
<comment type="cofactor">
    <cofactor evidence="7">
        <name>Mg(2+)</name>
        <dbReference type="ChEBI" id="CHEBI:18420"/>
    </cofactor>
</comment>
<dbReference type="Gene3D" id="3.40.50.10420">
    <property type="entry name" value="NagB/RpiA/CoA transferase-like"/>
    <property type="match status" value="1"/>
</dbReference>
<sequence>MREMKKALRTQIRSQLSTLLPTTVSQQSTQITAHLLNSKEFQTAKNVSVYVSKQGAPEVSTTQIITEILRSGRGCFIPRCVSKTKMEMVRLNSLSELEALPVNRMGIREPALDEDRENALDMVREGRGSLDLVILPLLAVDRQGWRLGHGAGYYDRFLEEMYALNAQGGVKNSTATIAVALREQIVDESLPRDQYDMKPDFIITADGLLPAKE</sequence>
<feature type="binding site" evidence="6">
    <location>
        <begin position="5"/>
        <end position="9"/>
    </location>
    <ligand>
        <name>ATP</name>
        <dbReference type="ChEBI" id="CHEBI:30616"/>
    </ligand>
</feature>
<feature type="binding site" evidence="6">
    <location>
        <position position="51"/>
    </location>
    <ligand>
        <name>substrate</name>
    </ligand>
</feature>
<accession>A0A507FFP3</accession>
<proteinExistence type="inferred from homology"/>
<dbReference type="EMBL" id="QEAP01000101">
    <property type="protein sequence ID" value="TPX74962.1"/>
    <property type="molecule type" value="Genomic_DNA"/>
</dbReference>
<evidence type="ECO:0000256" key="2">
    <source>
        <dbReference type="ARBA" id="ARBA00022741"/>
    </source>
</evidence>
<dbReference type="GO" id="GO:0030272">
    <property type="term" value="F:5-formyltetrahydrofolate cyclo-ligase activity"/>
    <property type="evidence" value="ECO:0007669"/>
    <property type="project" value="UniProtKB-EC"/>
</dbReference>
<keyword evidence="7" id="KW-0479">Metal-binding</keyword>
<dbReference type="InterPro" id="IPR024185">
    <property type="entry name" value="FTHF_cligase-like_sf"/>
</dbReference>
<evidence type="ECO:0000256" key="3">
    <source>
        <dbReference type="ARBA" id="ARBA00022840"/>
    </source>
</evidence>
<feature type="binding site" evidence="6">
    <location>
        <begin position="146"/>
        <end position="154"/>
    </location>
    <ligand>
        <name>ATP</name>
        <dbReference type="ChEBI" id="CHEBI:30616"/>
    </ligand>
</feature>
<comment type="caution">
    <text evidence="8">The sequence shown here is derived from an EMBL/GenBank/DDBJ whole genome shotgun (WGS) entry which is preliminary data.</text>
</comment>
<dbReference type="InterPro" id="IPR037171">
    <property type="entry name" value="NagB/RpiA_transferase-like"/>
</dbReference>
<keyword evidence="2 6" id="KW-0547">Nucleotide-binding</keyword>
<dbReference type="Proteomes" id="UP000320333">
    <property type="component" value="Unassembled WGS sequence"/>
</dbReference>
<gene>
    <name evidence="8" type="ORF">CcCBS67573_g03759</name>
</gene>
<dbReference type="AlphaFoldDB" id="A0A507FFP3"/>
<name>A0A507FFP3_9FUNG</name>
<dbReference type="STRING" id="246404.A0A507FFP3"/>
<protein>
    <recommendedName>
        <fullName evidence="5 7">5-formyltetrahydrofolate cyclo-ligase</fullName>
        <ecNumber evidence="5 7">6.3.3.2</ecNumber>
    </recommendedName>
</protein>
<dbReference type="OrthoDB" id="2015992at2759"/>
<evidence type="ECO:0000256" key="6">
    <source>
        <dbReference type="PIRSR" id="PIRSR006806-1"/>
    </source>
</evidence>
<dbReference type="SUPFAM" id="SSF100950">
    <property type="entry name" value="NagB/RpiA/CoA transferase-like"/>
    <property type="match status" value="1"/>
</dbReference>
<dbReference type="EC" id="6.3.3.2" evidence="5 7"/>
<dbReference type="GO" id="GO:0046872">
    <property type="term" value="F:metal ion binding"/>
    <property type="evidence" value="ECO:0007669"/>
    <property type="project" value="UniProtKB-KW"/>
</dbReference>
<comment type="similarity">
    <text evidence="1 7">Belongs to the 5-formyltetrahydrofolate cyclo-ligase family.</text>
</comment>